<protein>
    <submittedName>
        <fullName evidence="1">Uncharacterized protein</fullName>
    </submittedName>
</protein>
<dbReference type="EMBL" id="CCKJ01000037">
    <property type="protein sequence ID" value="CDT74753.1"/>
    <property type="molecule type" value="Genomic_DNA"/>
</dbReference>
<name>A0AA86WTU3_9VIBR</name>
<accession>A0AA86WTU3</accession>
<evidence type="ECO:0000313" key="2">
    <source>
        <dbReference type="Proteomes" id="UP000041625"/>
    </source>
</evidence>
<reference evidence="1 2" key="1">
    <citation type="submission" date="2014-06" db="EMBL/GenBank/DDBJ databases">
        <authorList>
            <person name="Le Roux F."/>
        </authorList>
    </citation>
    <scope>NUCLEOTIDE SEQUENCE [LARGE SCALE GENOMIC DNA]</scope>
    <source>
        <strain evidence="1 2">J2-31</strain>
    </source>
</reference>
<keyword evidence="2" id="KW-1185">Reference proteome</keyword>
<comment type="caution">
    <text evidence="1">The sequence shown here is derived from an EMBL/GenBank/DDBJ whole genome shotgun (WGS) entry which is preliminary data.</text>
</comment>
<sequence>MLLVDPITADIVKFHAIETLKITLNTLIIDISSENNLSMGIY</sequence>
<gene>
    <name evidence="1" type="ORF">VCR31J2_1310050</name>
</gene>
<dbReference type="Proteomes" id="UP000041625">
    <property type="component" value="Unassembled WGS sequence"/>
</dbReference>
<dbReference type="AlphaFoldDB" id="A0AA86WTU3"/>
<organism evidence="1 2">
    <name type="scientific">Vibrio coralliirubri</name>
    <dbReference type="NCBI Taxonomy" id="1516159"/>
    <lineage>
        <taxon>Bacteria</taxon>
        <taxon>Pseudomonadati</taxon>
        <taxon>Pseudomonadota</taxon>
        <taxon>Gammaproteobacteria</taxon>
        <taxon>Vibrionales</taxon>
        <taxon>Vibrionaceae</taxon>
        <taxon>Vibrio</taxon>
    </lineage>
</organism>
<evidence type="ECO:0000313" key="1">
    <source>
        <dbReference type="EMBL" id="CDT74753.1"/>
    </source>
</evidence>
<proteinExistence type="predicted"/>